<evidence type="ECO:0000313" key="3">
    <source>
        <dbReference type="Proteomes" id="UP001285354"/>
    </source>
</evidence>
<feature type="compositionally biased region" description="Basic and acidic residues" evidence="1">
    <location>
        <begin position="197"/>
        <end position="211"/>
    </location>
</feature>
<dbReference type="Proteomes" id="UP001285354">
    <property type="component" value="Unassembled WGS sequence"/>
</dbReference>
<evidence type="ECO:0000256" key="1">
    <source>
        <dbReference type="SAM" id="MobiDB-lite"/>
    </source>
</evidence>
<name>A0AAD9WG23_9HELO</name>
<feature type="region of interest" description="Disordered" evidence="1">
    <location>
        <begin position="9"/>
        <end position="37"/>
    </location>
</feature>
<gene>
    <name evidence="2" type="ORF">QTJ16_002295</name>
</gene>
<feature type="compositionally biased region" description="Polar residues" evidence="1">
    <location>
        <begin position="121"/>
        <end position="132"/>
    </location>
</feature>
<dbReference type="EMBL" id="JAUBYV010000003">
    <property type="protein sequence ID" value="KAK2627649.1"/>
    <property type="molecule type" value="Genomic_DNA"/>
</dbReference>
<feature type="region of interest" description="Disordered" evidence="1">
    <location>
        <begin position="287"/>
        <end position="325"/>
    </location>
</feature>
<dbReference type="PANTHER" id="PTHR38703:SF1">
    <property type="entry name" value="ALLERGEN"/>
    <property type="match status" value="1"/>
</dbReference>
<reference evidence="2" key="1">
    <citation type="submission" date="2023-06" db="EMBL/GenBank/DDBJ databases">
        <title>Draft genome of Marssonina rosae.</title>
        <authorList>
            <person name="Cheng Q."/>
        </authorList>
    </citation>
    <scope>NUCLEOTIDE SEQUENCE</scope>
    <source>
        <strain evidence="2">R4</strain>
    </source>
</reference>
<protein>
    <submittedName>
        <fullName evidence="2">Uncharacterized protein</fullName>
    </submittedName>
</protein>
<accession>A0AAD9WG23</accession>
<feature type="region of interest" description="Disordered" evidence="1">
    <location>
        <begin position="359"/>
        <end position="494"/>
    </location>
</feature>
<organism evidence="2 3">
    <name type="scientific">Diplocarpon rosae</name>
    <dbReference type="NCBI Taxonomy" id="946125"/>
    <lineage>
        <taxon>Eukaryota</taxon>
        <taxon>Fungi</taxon>
        <taxon>Dikarya</taxon>
        <taxon>Ascomycota</taxon>
        <taxon>Pezizomycotina</taxon>
        <taxon>Leotiomycetes</taxon>
        <taxon>Helotiales</taxon>
        <taxon>Drepanopezizaceae</taxon>
        <taxon>Diplocarpon</taxon>
    </lineage>
</organism>
<feature type="region of interest" description="Disordered" evidence="1">
    <location>
        <begin position="177"/>
        <end position="219"/>
    </location>
</feature>
<feature type="compositionally biased region" description="Basic and acidic residues" evidence="1">
    <location>
        <begin position="94"/>
        <end position="114"/>
    </location>
</feature>
<dbReference type="AlphaFoldDB" id="A0AAD9WG23"/>
<keyword evidence="3" id="KW-1185">Reference proteome</keyword>
<evidence type="ECO:0000313" key="2">
    <source>
        <dbReference type="EMBL" id="KAK2627649.1"/>
    </source>
</evidence>
<feature type="compositionally biased region" description="Low complexity" evidence="1">
    <location>
        <begin position="443"/>
        <end position="456"/>
    </location>
</feature>
<proteinExistence type="predicted"/>
<dbReference type="PANTHER" id="PTHR38703">
    <property type="entry name" value="CHROMOSOME 8, WHOLE GENOME SHOTGUN SEQUENCE"/>
    <property type="match status" value="1"/>
</dbReference>
<comment type="caution">
    <text evidence="2">The sequence shown here is derived from an EMBL/GenBank/DDBJ whole genome shotgun (WGS) entry which is preliminary data.</text>
</comment>
<sequence>MAAILRSWFSTASTTTTPTTTTKSSAPTTSTSHHNRIKGHAYDSAIALDPPIKGSYPVAGNGPNVLQEIQRSRAQREALHGQRRSCVAEAPKFAEVRDESDQRPHTAPPHDGRARGRRSSKSWTGRTHSALLTKSPPRIKSSIKSRSRSSIRSTLSAEQPPVPALPMAMAMPAPIIITIPAPTPPPTSRPRLQTYQPRKDKEPEGEPERAGRSAAPSVQQVHVQSYCRNLNHSRSRSLASYAFHQSSHVDLFEAHSSIRPSREASEHRVQASGLRNYGEDVADRNIDRFSTDSGRGSGSGKGDWNSTGMGSRIGSGNGNGIGDVSLGRNSPSLSCMKHVYAPKTGARPIVAGAGAGVGVGAHSRTSSASGYVLGHNGPSDDIPRSHRKSTSASIPRARRAAPAPAPAPAALRRENTTRSTMSDTTSGQVRQEGPSFSSAAPEQTTQTSSSPLQTSQFVDDDLIMRDSLRRLFRPKSYQPRGRERTAKEPPPGAALAVKPVVASAQPMAPRVVHGEQPAAGVNPQSAARHVNRNAPTPVAAPEDIPRQQPPLDDAVKRILPTDGTSGEAPFKEPPAANGYTTKAPAVAEGHAKAKSGSVSYLIFLHTSNQRGSPQAERTDLTVRNSLTNETNKRQGMIVENSSTPVSLDGVVDLTNTVDSDITTKTLPAVIHEHVTPIQHNIREERITRTTHTHEYRKRILPVLDTEILPTKHYIHSPDGKGLIEISESEVYRHKVSGSMNNTWSLSQTSLTPHSRASSLATQALPDYAIVEDDVADSPIIGFARGESSHARANSPTTKLSRVRNMFTEPVLTSKKESITTEGIPRTEYVWHHPPVIMDALEREQPMYLGAGLGDTSNPAHRYSGEFSGHGVFDSEALLWREEVYGDRGILPGLPASAPVQSGGRKGSASHVGELVRGVDEMSW</sequence>
<feature type="compositionally biased region" description="Gly residues" evidence="1">
    <location>
        <begin position="311"/>
        <end position="321"/>
    </location>
</feature>
<feature type="compositionally biased region" description="Polar residues" evidence="1">
    <location>
        <begin position="417"/>
        <end position="442"/>
    </location>
</feature>
<feature type="compositionally biased region" description="Low complexity" evidence="1">
    <location>
        <begin position="10"/>
        <end position="32"/>
    </location>
</feature>
<feature type="region of interest" description="Disordered" evidence="1">
    <location>
        <begin position="94"/>
        <end position="159"/>
    </location>
</feature>
<feature type="region of interest" description="Disordered" evidence="1">
    <location>
        <begin position="560"/>
        <end position="580"/>
    </location>
</feature>